<dbReference type="SUPFAM" id="SSF51556">
    <property type="entry name" value="Metallo-dependent hydrolases"/>
    <property type="match status" value="1"/>
</dbReference>
<dbReference type="OrthoDB" id="9777673at2"/>
<proteinExistence type="predicted"/>
<comment type="caution">
    <text evidence="3">The sequence shown here is derived from an EMBL/GenBank/DDBJ whole genome shotgun (WGS) entry which is preliminary data.</text>
</comment>
<dbReference type="AlphaFoldDB" id="A0A4R5K7Z3"/>
<dbReference type="Pfam" id="PF04909">
    <property type="entry name" value="Amidohydro_2"/>
    <property type="match status" value="1"/>
</dbReference>
<dbReference type="PANTHER" id="PTHR21240:SF28">
    <property type="entry name" value="ISO-OROTATE DECARBOXYLASE (EUROFUNG)"/>
    <property type="match status" value="1"/>
</dbReference>
<accession>A0A4R5K7Z3</accession>
<dbReference type="GO" id="GO:0005737">
    <property type="term" value="C:cytoplasm"/>
    <property type="evidence" value="ECO:0007669"/>
    <property type="project" value="TreeGrafter"/>
</dbReference>
<reference evidence="3 4" key="1">
    <citation type="submission" date="2019-03" db="EMBL/GenBank/DDBJ databases">
        <title>This is whole genome sequence of Paenibacillus sp MS74 strain.</title>
        <authorList>
            <person name="Trinh H.N."/>
        </authorList>
    </citation>
    <scope>NUCLEOTIDE SEQUENCE [LARGE SCALE GENOMIC DNA]</scope>
    <source>
        <strain evidence="3 4">MS74</strain>
    </source>
</reference>
<dbReference type="Gene3D" id="3.20.20.140">
    <property type="entry name" value="Metal-dependent hydrolases"/>
    <property type="match status" value="1"/>
</dbReference>
<dbReference type="GO" id="GO:0019748">
    <property type="term" value="P:secondary metabolic process"/>
    <property type="evidence" value="ECO:0007669"/>
    <property type="project" value="TreeGrafter"/>
</dbReference>
<evidence type="ECO:0000313" key="4">
    <source>
        <dbReference type="Proteomes" id="UP000295636"/>
    </source>
</evidence>
<name>A0A4R5K7Z3_9BACL</name>
<dbReference type="PANTHER" id="PTHR21240">
    <property type="entry name" value="2-AMINO-3-CARBOXYLMUCONATE-6-SEMIALDEHYDE DECARBOXYLASE"/>
    <property type="match status" value="1"/>
</dbReference>
<evidence type="ECO:0000259" key="2">
    <source>
        <dbReference type="Pfam" id="PF04909"/>
    </source>
</evidence>
<sequence>MPRNCTAYNHSLERKHCIININWRLIIMKTVAELDRGDCAARTGVVDCDVHVVPRNPEEIKAYLSQPWKHRFSIWTNNFYKNPISPQRTVPSGGGKPGSEPEFLREQLFDVQGIDTAILLPRSHVCMHHDPDYASAVATAYNEWLSDSWLGEYNPDGRFKGSITIAHQDPASAAKEIDRWAGHAHFVQVLIDSGARAPLGQRQYYPIYDACVRHELPLVIHPGTDGMGINILASQGYPSHFLEYYAGLSFAMQVHLLSILTEGVFERYPNLRIVIAEGGVAWLPALMWRLDQEYKGLRSEIPWVKKRPSDYLREHVRFTASPLERPLKDEDLMDVLSMFDYENLLMYSSDYPDEHYASPDSFSFLPSDSRQKILSDNARQLYRLGESQSKEH</sequence>
<dbReference type="GO" id="GO:0016787">
    <property type="term" value="F:hydrolase activity"/>
    <property type="evidence" value="ECO:0007669"/>
    <property type="project" value="UniProtKB-KW"/>
</dbReference>
<feature type="domain" description="Amidohydrolase-related" evidence="2">
    <location>
        <begin position="46"/>
        <end position="384"/>
    </location>
</feature>
<protein>
    <submittedName>
        <fullName evidence="3">Amidohydrolase</fullName>
    </submittedName>
</protein>
<dbReference type="Proteomes" id="UP000295636">
    <property type="component" value="Unassembled WGS sequence"/>
</dbReference>
<keyword evidence="3" id="KW-0378">Hydrolase</keyword>
<dbReference type="InterPro" id="IPR032465">
    <property type="entry name" value="ACMSD"/>
</dbReference>
<gene>
    <name evidence="3" type="ORF">E1757_33875</name>
</gene>
<dbReference type="InterPro" id="IPR032466">
    <property type="entry name" value="Metal_Hydrolase"/>
</dbReference>
<dbReference type="GO" id="GO:0016831">
    <property type="term" value="F:carboxy-lyase activity"/>
    <property type="evidence" value="ECO:0007669"/>
    <property type="project" value="InterPro"/>
</dbReference>
<organism evidence="3 4">
    <name type="scientific">Paenibacillus piri</name>
    <dbReference type="NCBI Taxonomy" id="2547395"/>
    <lineage>
        <taxon>Bacteria</taxon>
        <taxon>Bacillati</taxon>
        <taxon>Bacillota</taxon>
        <taxon>Bacilli</taxon>
        <taxon>Bacillales</taxon>
        <taxon>Paenibacillaceae</taxon>
        <taxon>Paenibacillus</taxon>
    </lineage>
</organism>
<dbReference type="EMBL" id="SMRT01000032">
    <property type="protein sequence ID" value="TDF90607.1"/>
    <property type="molecule type" value="Genomic_DNA"/>
</dbReference>
<keyword evidence="4" id="KW-1185">Reference proteome</keyword>
<evidence type="ECO:0000256" key="1">
    <source>
        <dbReference type="ARBA" id="ARBA00023239"/>
    </source>
</evidence>
<evidence type="ECO:0000313" key="3">
    <source>
        <dbReference type="EMBL" id="TDF90607.1"/>
    </source>
</evidence>
<keyword evidence="1" id="KW-0456">Lyase</keyword>
<dbReference type="InterPro" id="IPR006680">
    <property type="entry name" value="Amidohydro-rel"/>
</dbReference>